<reference evidence="2" key="1">
    <citation type="submission" date="2023-05" db="EMBL/GenBank/DDBJ databases">
        <title>Nepenthes gracilis genome sequencing.</title>
        <authorList>
            <person name="Fukushima K."/>
        </authorList>
    </citation>
    <scope>NUCLEOTIDE SEQUENCE</scope>
    <source>
        <strain evidence="2">SING2019-196</strain>
    </source>
</reference>
<evidence type="ECO:0000256" key="1">
    <source>
        <dbReference type="SAM" id="Phobius"/>
    </source>
</evidence>
<keyword evidence="1" id="KW-0812">Transmembrane</keyword>
<proteinExistence type="predicted"/>
<feature type="transmembrane region" description="Helical" evidence="1">
    <location>
        <begin position="15"/>
        <end position="40"/>
    </location>
</feature>
<keyword evidence="3" id="KW-1185">Reference proteome</keyword>
<evidence type="ECO:0000313" key="3">
    <source>
        <dbReference type="Proteomes" id="UP001279734"/>
    </source>
</evidence>
<keyword evidence="1" id="KW-1133">Transmembrane helix</keyword>
<keyword evidence="1" id="KW-0472">Membrane</keyword>
<sequence length="86" mass="10300">MLGGSIGPLLLNLWYSWRILCTVMYHLHLLSSYFIVNVGLNATEFRRNNWQLRSVPLWSRESYQLYKTGIHPFEECFWESRVFRGT</sequence>
<accession>A0AAD3S1H3</accession>
<name>A0AAD3S1H3_NEPGR</name>
<dbReference type="AlphaFoldDB" id="A0AAD3S1H3"/>
<dbReference type="Proteomes" id="UP001279734">
    <property type="component" value="Unassembled WGS sequence"/>
</dbReference>
<evidence type="ECO:0000313" key="2">
    <source>
        <dbReference type="EMBL" id="GMH02657.1"/>
    </source>
</evidence>
<gene>
    <name evidence="2" type="ORF">Nepgr_004496</name>
</gene>
<protein>
    <submittedName>
        <fullName evidence="2">Uncharacterized protein</fullName>
    </submittedName>
</protein>
<dbReference type="EMBL" id="BSYO01000003">
    <property type="protein sequence ID" value="GMH02657.1"/>
    <property type="molecule type" value="Genomic_DNA"/>
</dbReference>
<comment type="caution">
    <text evidence="2">The sequence shown here is derived from an EMBL/GenBank/DDBJ whole genome shotgun (WGS) entry which is preliminary data.</text>
</comment>
<organism evidence="2 3">
    <name type="scientific">Nepenthes gracilis</name>
    <name type="common">Slender pitcher plant</name>
    <dbReference type="NCBI Taxonomy" id="150966"/>
    <lineage>
        <taxon>Eukaryota</taxon>
        <taxon>Viridiplantae</taxon>
        <taxon>Streptophyta</taxon>
        <taxon>Embryophyta</taxon>
        <taxon>Tracheophyta</taxon>
        <taxon>Spermatophyta</taxon>
        <taxon>Magnoliopsida</taxon>
        <taxon>eudicotyledons</taxon>
        <taxon>Gunneridae</taxon>
        <taxon>Pentapetalae</taxon>
        <taxon>Caryophyllales</taxon>
        <taxon>Nepenthaceae</taxon>
        <taxon>Nepenthes</taxon>
    </lineage>
</organism>